<evidence type="ECO:0000256" key="1">
    <source>
        <dbReference type="PIRSR" id="PIRSR634015-1"/>
    </source>
</evidence>
<keyword evidence="2" id="KW-0479">Metal-binding</keyword>
<dbReference type="PANTHER" id="PTHR45726:SF3">
    <property type="entry name" value="LEUKOTRIENE A-4 HYDROLASE"/>
    <property type="match status" value="1"/>
</dbReference>
<dbReference type="Pfam" id="PF17900">
    <property type="entry name" value="Peptidase_M1_N"/>
    <property type="match status" value="1"/>
</dbReference>
<keyword evidence="6" id="KW-0378">Hydrolase</keyword>
<feature type="binding site" evidence="2">
    <location>
        <position position="350"/>
    </location>
    <ligand>
        <name>Zn(2+)</name>
        <dbReference type="ChEBI" id="CHEBI:29105"/>
        <note>catalytic</note>
    </ligand>
</feature>
<dbReference type="InterPro" id="IPR014782">
    <property type="entry name" value="Peptidase_M1_dom"/>
</dbReference>
<feature type="domain" description="Aminopeptidase N-like N-terminal" evidence="5">
    <location>
        <begin position="70"/>
        <end position="237"/>
    </location>
</feature>
<dbReference type="InterPro" id="IPR045357">
    <property type="entry name" value="Aminopeptidase_N-like_N"/>
</dbReference>
<feature type="domain" description="Peptidase M1 membrane alanine aminopeptidase" evidence="4">
    <location>
        <begin position="286"/>
        <end position="485"/>
    </location>
</feature>
<dbReference type="GO" id="GO:0008270">
    <property type="term" value="F:zinc ion binding"/>
    <property type="evidence" value="ECO:0007669"/>
    <property type="project" value="InterPro"/>
</dbReference>
<evidence type="ECO:0000313" key="6">
    <source>
        <dbReference type="EMBL" id="MBB5318600.1"/>
    </source>
</evidence>
<dbReference type="GO" id="GO:0008237">
    <property type="term" value="F:metallopeptidase activity"/>
    <property type="evidence" value="ECO:0007669"/>
    <property type="project" value="InterPro"/>
</dbReference>
<dbReference type="SUPFAM" id="SSF63737">
    <property type="entry name" value="Leukotriene A4 hydrolase N-terminal domain"/>
    <property type="match status" value="1"/>
</dbReference>
<dbReference type="SUPFAM" id="SSF55486">
    <property type="entry name" value="Metalloproteases ('zincins'), catalytic domain"/>
    <property type="match status" value="1"/>
</dbReference>
<dbReference type="Gene3D" id="2.60.40.1730">
    <property type="entry name" value="tricorn interacting facor f3 domain"/>
    <property type="match status" value="1"/>
</dbReference>
<dbReference type="InterPro" id="IPR027268">
    <property type="entry name" value="Peptidase_M4/M1_CTD_sf"/>
</dbReference>
<name>A0A7W8ILF4_9BACT</name>
<feature type="signal peptide" evidence="3">
    <location>
        <begin position="1"/>
        <end position="25"/>
    </location>
</feature>
<proteinExistence type="predicted"/>
<gene>
    <name evidence="6" type="ORF">HDF09_003299</name>
</gene>
<dbReference type="InterPro" id="IPR042097">
    <property type="entry name" value="Aminopeptidase_N-like_N_sf"/>
</dbReference>
<dbReference type="Gene3D" id="1.10.390.10">
    <property type="entry name" value="Neutral Protease Domain 2"/>
    <property type="match status" value="1"/>
</dbReference>
<evidence type="ECO:0000256" key="3">
    <source>
        <dbReference type="SAM" id="SignalP"/>
    </source>
</evidence>
<reference evidence="6" key="1">
    <citation type="submission" date="2020-08" db="EMBL/GenBank/DDBJ databases">
        <title>Genomic Encyclopedia of Type Strains, Phase IV (KMG-V): Genome sequencing to study the core and pangenomes of soil and plant-associated prokaryotes.</title>
        <authorList>
            <person name="Whitman W."/>
        </authorList>
    </citation>
    <scope>NUCLEOTIDE SEQUENCE [LARGE SCALE GENOMIC DNA]</scope>
    <source>
        <strain evidence="6">M8UP27</strain>
    </source>
</reference>
<dbReference type="AlphaFoldDB" id="A0A7W8ILF4"/>
<feature type="binding site" evidence="2">
    <location>
        <position position="354"/>
    </location>
    <ligand>
        <name>Zn(2+)</name>
        <dbReference type="ChEBI" id="CHEBI:29105"/>
        <note>catalytic</note>
    </ligand>
</feature>
<protein>
    <submittedName>
        <fullName evidence="6">Aminopeptidase N</fullName>
    </submittedName>
</protein>
<feature type="active site" description="Proton acceptor" evidence="1">
    <location>
        <position position="351"/>
    </location>
</feature>
<comment type="cofactor">
    <cofactor evidence="2">
        <name>Zn(2+)</name>
        <dbReference type="ChEBI" id="CHEBI:29105"/>
    </cofactor>
    <text evidence="2">Binds 1 zinc ion per subunit.</text>
</comment>
<keyword evidence="7" id="KW-1185">Reference proteome</keyword>
<evidence type="ECO:0000259" key="5">
    <source>
        <dbReference type="Pfam" id="PF17900"/>
    </source>
</evidence>
<feature type="active site" description="Proton donor" evidence="1">
    <location>
        <position position="425"/>
    </location>
</feature>
<dbReference type="InterPro" id="IPR034015">
    <property type="entry name" value="M1_LTA4H"/>
</dbReference>
<dbReference type="PANTHER" id="PTHR45726">
    <property type="entry name" value="LEUKOTRIENE A-4 HYDROLASE"/>
    <property type="match status" value="1"/>
</dbReference>
<keyword evidence="6" id="KW-0031">Aminopeptidase</keyword>
<evidence type="ECO:0000256" key="2">
    <source>
        <dbReference type="PIRSR" id="PIRSR634015-3"/>
    </source>
</evidence>
<dbReference type="Pfam" id="PF01433">
    <property type="entry name" value="Peptidase_M1"/>
    <property type="match status" value="1"/>
</dbReference>
<organism evidence="6 7">
    <name type="scientific">Tunturiibacter empetritectus</name>
    <dbReference type="NCBI Taxonomy" id="3069691"/>
    <lineage>
        <taxon>Bacteria</taxon>
        <taxon>Pseudomonadati</taxon>
        <taxon>Acidobacteriota</taxon>
        <taxon>Terriglobia</taxon>
        <taxon>Terriglobales</taxon>
        <taxon>Acidobacteriaceae</taxon>
        <taxon>Tunturiibacter</taxon>
    </lineage>
</organism>
<feature type="binding site" evidence="2">
    <location>
        <position position="373"/>
    </location>
    <ligand>
        <name>Zn(2+)</name>
        <dbReference type="ChEBI" id="CHEBI:29105"/>
        <note>catalytic</note>
    </ligand>
</feature>
<evidence type="ECO:0000259" key="4">
    <source>
        <dbReference type="Pfam" id="PF01433"/>
    </source>
</evidence>
<dbReference type="CDD" id="cd09603">
    <property type="entry name" value="M1_APN_like"/>
    <property type="match status" value="1"/>
</dbReference>
<keyword evidence="2" id="KW-0862">Zinc</keyword>
<keyword evidence="6" id="KW-0645">Protease</keyword>
<comment type="caution">
    <text evidence="6">The sequence shown here is derived from an EMBL/GenBank/DDBJ whole genome shotgun (WGS) entry which is preliminary data.</text>
</comment>
<dbReference type="GO" id="GO:0004177">
    <property type="term" value="F:aminopeptidase activity"/>
    <property type="evidence" value="ECO:0007669"/>
    <property type="project" value="UniProtKB-KW"/>
</dbReference>
<evidence type="ECO:0000313" key="7">
    <source>
        <dbReference type="Proteomes" id="UP000568106"/>
    </source>
</evidence>
<accession>A0A7W8ILF4</accession>
<keyword evidence="3" id="KW-0732">Signal</keyword>
<feature type="chain" id="PRO_5030627905" evidence="3">
    <location>
        <begin position="26"/>
        <end position="563"/>
    </location>
</feature>
<sequence>MLTIVLRNRLLRLFLVSSSLSPLFAQTSQPAANATTTPAINEPTHKEPTHADLLRGAYGPYRANNDLLFYRLDLRVDPEKKFISGTNTIRFKMVADGTRIQLELFATLQIDKISMGKTTLKYERDGGTFFVDFPRTLRNSHTYSIDVRYSGSPVETGRFGCFTFKQDTVGHPWINTACEETGASVWWPNKDQWRDEPQEGMEINVAVPNGLMDVSNGKFMGKKDLGDGYTRWDWKVHYPINNYDVALNIGNYVHFDDKFGDLPLDYYVLPEDLEGAKRQFAQVPGMMKTYYHYFGEYPFKKDGYKLIEVPYAGMEHQSAVAYGNHFHNGYLDRDWTGVGISPRFDFIIIHESGHEWFGNAITAADKSDMWIHEGWTTYLECLYVEYNYGHEDEVKYVNALKKKVKNDRPIITARGTNAEPPQDQYFKGALFINTLRSIVDDDARWFALIHDFYQHFQYQNIMIEDVEQYFNQQTGMNLTPVFDQYLRHTAIPTLELKFDEPAGTVQYRWQADEKDFAMPVRVGLKEHWEMIHPTTEWQTMKTPLTKDQFDVATDLYYINVYKQ</sequence>
<dbReference type="Proteomes" id="UP000568106">
    <property type="component" value="Unassembled WGS sequence"/>
</dbReference>
<dbReference type="EMBL" id="JACHDY010000005">
    <property type="protein sequence ID" value="MBB5318600.1"/>
    <property type="molecule type" value="Genomic_DNA"/>
</dbReference>